<dbReference type="AlphaFoldDB" id="A0A139WHM6"/>
<protein>
    <submittedName>
        <fullName evidence="1">Uncharacterized protein</fullName>
    </submittedName>
</protein>
<reference evidence="1 2" key="1">
    <citation type="journal article" date="2008" name="Nature">
        <title>The genome of the model beetle and pest Tribolium castaneum.</title>
        <authorList>
            <consortium name="Tribolium Genome Sequencing Consortium"/>
            <person name="Richards S."/>
            <person name="Gibbs R.A."/>
            <person name="Weinstock G.M."/>
            <person name="Brown S.J."/>
            <person name="Denell R."/>
            <person name="Beeman R.W."/>
            <person name="Gibbs R."/>
            <person name="Beeman R.W."/>
            <person name="Brown S.J."/>
            <person name="Bucher G."/>
            <person name="Friedrich M."/>
            <person name="Grimmelikhuijzen C.J."/>
            <person name="Klingler M."/>
            <person name="Lorenzen M."/>
            <person name="Richards S."/>
            <person name="Roth S."/>
            <person name="Schroder R."/>
            <person name="Tautz D."/>
            <person name="Zdobnov E.M."/>
            <person name="Muzny D."/>
            <person name="Gibbs R.A."/>
            <person name="Weinstock G.M."/>
            <person name="Attaway T."/>
            <person name="Bell S."/>
            <person name="Buhay C.J."/>
            <person name="Chandrabose M.N."/>
            <person name="Chavez D."/>
            <person name="Clerk-Blankenburg K.P."/>
            <person name="Cree A."/>
            <person name="Dao M."/>
            <person name="Davis C."/>
            <person name="Chacko J."/>
            <person name="Dinh H."/>
            <person name="Dugan-Rocha S."/>
            <person name="Fowler G."/>
            <person name="Garner T.T."/>
            <person name="Garnes J."/>
            <person name="Gnirke A."/>
            <person name="Hawes A."/>
            <person name="Hernandez J."/>
            <person name="Hines S."/>
            <person name="Holder M."/>
            <person name="Hume J."/>
            <person name="Jhangiani S.N."/>
            <person name="Joshi V."/>
            <person name="Khan Z.M."/>
            <person name="Jackson L."/>
            <person name="Kovar C."/>
            <person name="Kowis A."/>
            <person name="Lee S."/>
            <person name="Lewis L.R."/>
            <person name="Margolis J."/>
            <person name="Morgan M."/>
            <person name="Nazareth L.V."/>
            <person name="Nguyen N."/>
            <person name="Okwuonu G."/>
            <person name="Parker D."/>
            <person name="Richards S."/>
            <person name="Ruiz S.J."/>
            <person name="Santibanez J."/>
            <person name="Savard J."/>
            <person name="Scherer S.E."/>
            <person name="Schneider B."/>
            <person name="Sodergren E."/>
            <person name="Tautz D."/>
            <person name="Vattahil S."/>
            <person name="Villasana D."/>
            <person name="White C.S."/>
            <person name="Wright R."/>
            <person name="Park Y."/>
            <person name="Beeman R.W."/>
            <person name="Lord J."/>
            <person name="Oppert B."/>
            <person name="Lorenzen M."/>
            <person name="Brown S."/>
            <person name="Wang L."/>
            <person name="Savard J."/>
            <person name="Tautz D."/>
            <person name="Richards S."/>
            <person name="Weinstock G."/>
            <person name="Gibbs R.A."/>
            <person name="Liu Y."/>
            <person name="Worley K."/>
            <person name="Weinstock G."/>
            <person name="Elsik C.G."/>
            <person name="Reese J.T."/>
            <person name="Elhaik E."/>
            <person name="Landan G."/>
            <person name="Graur D."/>
            <person name="Arensburger P."/>
            <person name="Atkinson P."/>
            <person name="Beeman R.W."/>
            <person name="Beidler J."/>
            <person name="Brown S.J."/>
            <person name="Demuth J.P."/>
            <person name="Drury D.W."/>
            <person name="Du Y.Z."/>
            <person name="Fujiwara H."/>
            <person name="Lorenzen M."/>
            <person name="Maselli V."/>
            <person name="Osanai M."/>
            <person name="Park Y."/>
            <person name="Robertson H.M."/>
            <person name="Tu Z."/>
            <person name="Wang J.J."/>
            <person name="Wang S."/>
            <person name="Richards S."/>
            <person name="Song H."/>
            <person name="Zhang L."/>
            <person name="Sodergren E."/>
            <person name="Werner D."/>
            <person name="Stanke M."/>
            <person name="Morgenstern B."/>
            <person name="Solovyev V."/>
            <person name="Kosarev P."/>
            <person name="Brown G."/>
            <person name="Chen H.C."/>
            <person name="Ermolaeva O."/>
            <person name="Hlavina W."/>
            <person name="Kapustin Y."/>
            <person name="Kiryutin B."/>
            <person name="Kitts P."/>
            <person name="Maglott D."/>
            <person name="Pruitt K."/>
            <person name="Sapojnikov V."/>
            <person name="Souvorov A."/>
            <person name="Mackey A.J."/>
            <person name="Waterhouse R.M."/>
            <person name="Wyder S."/>
            <person name="Zdobnov E.M."/>
            <person name="Zdobnov E.M."/>
            <person name="Wyder S."/>
            <person name="Kriventseva E.V."/>
            <person name="Kadowaki T."/>
            <person name="Bork P."/>
            <person name="Aranda M."/>
            <person name="Bao R."/>
            <person name="Beermann A."/>
            <person name="Berns N."/>
            <person name="Bolognesi R."/>
            <person name="Bonneton F."/>
            <person name="Bopp D."/>
            <person name="Brown S.J."/>
            <person name="Bucher G."/>
            <person name="Butts T."/>
            <person name="Chaumot A."/>
            <person name="Denell R.E."/>
            <person name="Ferrier D.E."/>
            <person name="Friedrich M."/>
            <person name="Gordon C.M."/>
            <person name="Jindra M."/>
            <person name="Klingler M."/>
            <person name="Lan Q."/>
            <person name="Lattorff H.M."/>
            <person name="Laudet V."/>
            <person name="von Levetsow C."/>
            <person name="Liu Z."/>
            <person name="Lutz R."/>
            <person name="Lynch J.A."/>
            <person name="da Fonseca R.N."/>
            <person name="Posnien N."/>
            <person name="Reuter R."/>
            <person name="Roth S."/>
            <person name="Savard J."/>
            <person name="Schinko J.B."/>
            <person name="Schmitt C."/>
            <person name="Schoppmeier M."/>
            <person name="Schroder R."/>
            <person name="Shippy T.D."/>
            <person name="Simonnet F."/>
            <person name="Marques-Souza H."/>
            <person name="Tautz D."/>
            <person name="Tomoyasu Y."/>
            <person name="Trauner J."/>
            <person name="Van der Zee M."/>
            <person name="Vervoort M."/>
            <person name="Wittkopp N."/>
            <person name="Wimmer E.A."/>
            <person name="Yang X."/>
            <person name="Jones A.K."/>
            <person name="Sattelle D.B."/>
            <person name="Ebert P.R."/>
            <person name="Nelson D."/>
            <person name="Scott J.G."/>
            <person name="Beeman R.W."/>
            <person name="Muthukrishnan S."/>
            <person name="Kramer K.J."/>
            <person name="Arakane Y."/>
            <person name="Beeman R.W."/>
            <person name="Zhu Q."/>
            <person name="Hogenkamp D."/>
            <person name="Dixit R."/>
            <person name="Oppert B."/>
            <person name="Jiang H."/>
            <person name="Zou Z."/>
            <person name="Marshall J."/>
            <person name="Elpidina E."/>
            <person name="Vinokurov K."/>
            <person name="Oppert C."/>
            <person name="Zou Z."/>
            <person name="Evans J."/>
            <person name="Lu Z."/>
            <person name="Zhao P."/>
            <person name="Sumathipala N."/>
            <person name="Altincicek B."/>
            <person name="Vilcinskas A."/>
            <person name="Williams M."/>
            <person name="Hultmark D."/>
            <person name="Hetru C."/>
            <person name="Jiang H."/>
            <person name="Grimmelikhuijzen C.J."/>
            <person name="Hauser F."/>
            <person name="Cazzamali G."/>
            <person name="Williamson M."/>
            <person name="Park Y."/>
            <person name="Li B."/>
            <person name="Tanaka Y."/>
            <person name="Predel R."/>
            <person name="Neupert S."/>
            <person name="Schachtner J."/>
            <person name="Verleyen P."/>
            <person name="Raible F."/>
            <person name="Bork P."/>
            <person name="Friedrich M."/>
            <person name="Walden K.K."/>
            <person name="Robertson H.M."/>
            <person name="Angeli S."/>
            <person name="Foret S."/>
            <person name="Bucher G."/>
            <person name="Schuetz S."/>
            <person name="Maleszka R."/>
            <person name="Wimmer E.A."/>
            <person name="Beeman R.W."/>
            <person name="Lorenzen M."/>
            <person name="Tomoyasu Y."/>
            <person name="Miller S.C."/>
            <person name="Grossmann D."/>
            <person name="Bucher G."/>
        </authorList>
    </citation>
    <scope>NUCLEOTIDE SEQUENCE [LARGE SCALE GENOMIC DNA]</scope>
    <source>
        <strain evidence="1 2">Georgia GA2</strain>
    </source>
</reference>
<dbReference type="InParanoid" id="A0A139WHM6"/>
<dbReference type="EMBL" id="KQ971342">
    <property type="protein sequence ID" value="KYB27498.1"/>
    <property type="molecule type" value="Genomic_DNA"/>
</dbReference>
<gene>
    <name evidence="1" type="primary">AUGUSTUS-3.0.2_31134</name>
    <name evidence="1" type="ORF">TcasGA2_TC031134</name>
</gene>
<keyword evidence="2" id="KW-1185">Reference proteome</keyword>
<name>A0A139WHM6_TRICA</name>
<organism evidence="1 2">
    <name type="scientific">Tribolium castaneum</name>
    <name type="common">Red flour beetle</name>
    <dbReference type="NCBI Taxonomy" id="7070"/>
    <lineage>
        <taxon>Eukaryota</taxon>
        <taxon>Metazoa</taxon>
        <taxon>Ecdysozoa</taxon>
        <taxon>Arthropoda</taxon>
        <taxon>Hexapoda</taxon>
        <taxon>Insecta</taxon>
        <taxon>Pterygota</taxon>
        <taxon>Neoptera</taxon>
        <taxon>Endopterygota</taxon>
        <taxon>Coleoptera</taxon>
        <taxon>Polyphaga</taxon>
        <taxon>Cucujiformia</taxon>
        <taxon>Tenebrionidae</taxon>
        <taxon>Tenebrionidae incertae sedis</taxon>
        <taxon>Tribolium</taxon>
    </lineage>
</organism>
<dbReference type="Proteomes" id="UP000007266">
    <property type="component" value="Linkage group 5"/>
</dbReference>
<evidence type="ECO:0000313" key="1">
    <source>
        <dbReference type="EMBL" id="KYB27498.1"/>
    </source>
</evidence>
<reference evidence="1 2" key="2">
    <citation type="journal article" date="2010" name="Nucleic Acids Res.">
        <title>BeetleBase in 2010: revisions to provide comprehensive genomic information for Tribolium castaneum.</title>
        <authorList>
            <person name="Kim H.S."/>
            <person name="Murphy T."/>
            <person name="Xia J."/>
            <person name="Caragea D."/>
            <person name="Park Y."/>
            <person name="Beeman R.W."/>
            <person name="Lorenzen M.D."/>
            <person name="Butcher S."/>
            <person name="Manak J.R."/>
            <person name="Brown S.J."/>
        </authorList>
    </citation>
    <scope>GENOME REANNOTATION</scope>
    <source>
        <strain evidence="1 2">Georgia GA2</strain>
    </source>
</reference>
<sequence>MSDDAHANGAEHYHTNYFLIATKLDNYVFYWYKY</sequence>
<evidence type="ECO:0000313" key="2">
    <source>
        <dbReference type="Proteomes" id="UP000007266"/>
    </source>
</evidence>
<accession>A0A139WHM6</accession>
<proteinExistence type="predicted"/>